<reference evidence="7 8" key="1">
    <citation type="journal article" date="2024" name="Nat. Commun.">
        <title>Phylogenomics reveals the evolutionary origins of lichenization in chlorophyte algae.</title>
        <authorList>
            <person name="Puginier C."/>
            <person name="Libourel C."/>
            <person name="Otte J."/>
            <person name="Skaloud P."/>
            <person name="Haon M."/>
            <person name="Grisel S."/>
            <person name="Petersen M."/>
            <person name="Berrin J.G."/>
            <person name="Delaux P.M."/>
            <person name="Dal Grande F."/>
            <person name="Keller J."/>
        </authorList>
    </citation>
    <scope>NUCLEOTIDE SEQUENCE [LARGE SCALE GENOMIC DNA]</scope>
    <source>
        <strain evidence="7 8">SAG 216-7</strain>
    </source>
</reference>
<dbReference type="PANTHER" id="PTHR13903">
    <property type="entry name" value="PIRIN-RELATED"/>
    <property type="match status" value="1"/>
</dbReference>
<feature type="compositionally biased region" description="Basic and acidic residues" evidence="3">
    <location>
        <begin position="43"/>
        <end position="61"/>
    </location>
</feature>
<dbReference type="EMBL" id="JALJOT010000014">
    <property type="protein sequence ID" value="KAK9903390.1"/>
    <property type="molecule type" value="Genomic_DNA"/>
</dbReference>
<keyword evidence="8" id="KW-1185">Reference proteome</keyword>
<proteinExistence type="inferred from homology"/>
<feature type="region of interest" description="Disordered" evidence="3">
    <location>
        <begin position="92"/>
        <end position="163"/>
    </location>
</feature>
<comment type="similarity">
    <text evidence="1 2">Belongs to the pirin family.</text>
</comment>
<evidence type="ECO:0000313" key="7">
    <source>
        <dbReference type="EMBL" id="KAK9903390.1"/>
    </source>
</evidence>
<evidence type="ECO:0000256" key="2">
    <source>
        <dbReference type="RuleBase" id="RU003457"/>
    </source>
</evidence>
<dbReference type="PANTHER" id="PTHR13903:SF8">
    <property type="entry name" value="PIRIN"/>
    <property type="match status" value="1"/>
</dbReference>
<evidence type="ECO:0000256" key="4">
    <source>
        <dbReference type="SAM" id="Phobius"/>
    </source>
</evidence>
<gene>
    <name evidence="7" type="ORF">WJX75_004611</name>
</gene>
<evidence type="ECO:0000259" key="6">
    <source>
        <dbReference type="Pfam" id="PF05726"/>
    </source>
</evidence>
<dbReference type="InterPro" id="IPR012093">
    <property type="entry name" value="Pirin"/>
</dbReference>
<sequence length="596" mass="64411">MIQAVGRRYKALVQVVVSPEAARAEAAKTAEAEAQAAARREKRKAEKALERAARKEAERKARKEQKHLERRAHLEKLAAGCFGTSNANRACQEGTDAGNEERRNKPPSAKKRPPSAGKRADLTGRRLSHGQLLAGPRDDDFASPKKAHSGARGEKENSMGGRAANVPAAVAGEGIMRKPHLPKAHQSVSSAKRKALKQTTLSFAKKPHTAPGPAAAADDAIIISEIQLVILASHFRSLPSQQNLALFLFLVVFQGTLALLLYSLLTRQISIPSGARATHRLATGGLRSSPLRASVSLPKRDIFINASAMAKDTLRPIQKVVQGQKMMEGAGVRICRTVGIGALRNLDPFLMLDELRMPAAQASAGFPSHPHRGFETCSIMFTGKMEHQDSVGNKGVIEDGGVQWMTAGRGIIHSEMPKVTAGDLWGFQLWLNLPAKDKMVKPRYQDYQAKDIPVVERDGAHVRVMAGESSDATGPIALRNPGLLLDVTLAKGASFSQQIDSTWNGFVYVCDGSGKVSGTKAKREQALVFGEGDHVSASTEEDGGMRFLLIAGRPIGEPIVQHGPFVMNTQEEIHQAFRDYQSGNFQNPNDDVWAAA</sequence>
<keyword evidence="4" id="KW-1133">Transmembrane helix</keyword>
<keyword evidence="4" id="KW-0812">Transmembrane</keyword>
<protein>
    <recommendedName>
        <fullName evidence="9">RmlC-like cupin</fullName>
    </recommendedName>
</protein>
<dbReference type="CDD" id="cd02909">
    <property type="entry name" value="cupin_pirin_N"/>
    <property type="match status" value="1"/>
</dbReference>
<feature type="domain" description="Pirin N-terminal" evidence="5">
    <location>
        <begin position="336"/>
        <end position="431"/>
    </location>
</feature>
<name>A0ABR2YE16_9CHLO</name>
<organism evidence="7 8">
    <name type="scientific">Coccomyxa subellipsoidea</name>
    <dbReference type="NCBI Taxonomy" id="248742"/>
    <lineage>
        <taxon>Eukaryota</taxon>
        <taxon>Viridiplantae</taxon>
        <taxon>Chlorophyta</taxon>
        <taxon>core chlorophytes</taxon>
        <taxon>Trebouxiophyceae</taxon>
        <taxon>Trebouxiophyceae incertae sedis</taxon>
        <taxon>Coccomyxaceae</taxon>
        <taxon>Coccomyxa</taxon>
    </lineage>
</organism>
<dbReference type="InterPro" id="IPR014710">
    <property type="entry name" value="RmlC-like_jellyroll"/>
</dbReference>
<feature type="domain" description="Pirin C-terminal" evidence="6">
    <location>
        <begin position="485"/>
        <end position="585"/>
    </location>
</feature>
<dbReference type="Gene3D" id="2.60.120.10">
    <property type="entry name" value="Jelly Rolls"/>
    <property type="match status" value="2"/>
</dbReference>
<feature type="region of interest" description="Disordered" evidence="3">
    <location>
        <begin position="30"/>
        <end position="71"/>
    </location>
</feature>
<feature type="transmembrane region" description="Helical" evidence="4">
    <location>
        <begin position="244"/>
        <end position="265"/>
    </location>
</feature>
<accession>A0ABR2YE16</accession>
<dbReference type="SUPFAM" id="SSF51182">
    <property type="entry name" value="RmlC-like cupins"/>
    <property type="match status" value="1"/>
</dbReference>
<evidence type="ECO:0008006" key="9">
    <source>
        <dbReference type="Google" id="ProtNLM"/>
    </source>
</evidence>
<dbReference type="Proteomes" id="UP001491310">
    <property type="component" value="Unassembled WGS sequence"/>
</dbReference>
<evidence type="ECO:0000313" key="8">
    <source>
        <dbReference type="Proteomes" id="UP001491310"/>
    </source>
</evidence>
<evidence type="ECO:0000256" key="1">
    <source>
        <dbReference type="ARBA" id="ARBA00008416"/>
    </source>
</evidence>
<dbReference type="CDD" id="cd02247">
    <property type="entry name" value="cupin_pirin_C"/>
    <property type="match status" value="1"/>
</dbReference>
<dbReference type="Pfam" id="PF02678">
    <property type="entry name" value="Pirin"/>
    <property type="match status" value="1"/>
</dbReference>
<evidence type="ECO:0000256" key="3">
    <source>
        <dbReference type="SAM" id="MobiDB-lite"/>
    </source>
</evidence>
<evidence type="ECO:0000259" key="5">
    <source>
        <dbReference type="Pfam" id="PF02678"/>
    </source>
</evidence>
<comment type="caution">
    <text evidence="7">The sequence shown here is derived from an EMBL/GenBank/DDBJ whole genome shotgun (WGS) entry which is preliminary data.</text>
</comment>
<keyword evidence="4" id="KW-0472">Membrane</keyword>
<dbReference type="InterPro" id="IPR003829">
    <property type="entry name" value="Pirin_N_dom"/>
</dbReference>
<dbReference type="InterPro" id="IPR008778">
    <property type="entry name" value="Pirin_C_dom"/>
</dbReference>
<dbReference type="InterPro" id="IPR011051">
    <property type="entry name" value="RmlC_Cupin_sf"/>
</dbReference>
<dbReference type="Pfam" id="PF05726">
    <property type="entry name" value="Pirin_C"/>
    <property type="match status" value="1"/>
</dbReference>